<evidence type="ECO:0000256" key="4">
    <source>
        <dbReference type="ARBA" id="ARBA00022670"/>
    </source>
</evidence>
<dbReference type="Gene3D" id="2.30.42.10">
    <property type="match status" value="1"/>
</dbReference>
<dbReference type="PANTHER" id="PTHR42837:SF2">
    <property type="entry name" value="MEMBRANE METALLOPROTEASE ARASP2, CHLOROPLASTIC-RELATED"/>
    <property type="match status" value="1"/>
</dbReference>
<dbReference type="GO" id="GO:0046872">
    <property type="term" value="F:metal ion binding"/>
    <property type="evidence" value="ECO:0007669"/>
    <property type="project" value="UniProtKB-KW"/>
</dbReference>
<evidence type="ECO:0000256" key="8">
    <source>
        <dbReference type="ARBA" id="ARBA00022989"/>
    </source>
</evidence>
<evidence type="ECO:0000256" key="3">
    <source>
        <dbReference type="ARBA" id="ARBA00007931"/>
    </source>
</evidence>
<dbReference type="InterPro" id="IPR004387">
    <property type="entry name" value="Pept_M50_Zn"/>
</dbReference>
<comment type="cofactor">
    <cofactor evidence="1 11">
        <name>Zn(2+)</name>
        <dbReference type="ChEBI" id="CHEBI:29105"/>
    </cofactor>
</comment>
<dbReference type="CDD" id="cd23081">
    <property type="entry name" value="cpPDZ_EcRseP-like"/>
    <property type="match status" value="1"/>
</dbReference>
<evidence type="ECO:0000256" key="5">
    <source>
        <dbReference type="ARBA" id="ARBA00022692"/>
    </source>
</evidence>
<dbReference type="eggNOG" id="COG0750">
    <property type="taxonomic scope" value="Bacteria"/>
</dbReference>
<evidence type="ECO:0000259" key="12">
    <source>
        <dbReference type="PROSITE" id="PS50106"/>
    </source>
</evidence>
<dbReference type="Pfam" id="PF17820">
    <property type="entry name" value="PDZ_6"/>
    <property type="match status" value="1"/>
</dbReference>
<feature type="transmembrane region" description="Helical" evidence="11">
    <location>
        <begin position="284"/>
        <end position="306"/>
    </location>
</feature>
<dbReference type="GO" id="GO:0004222">
    <property type="term" value="F:metalloendopeptidase activity"/>
    <property type="evidence" value="ECO:0007669"/>
    <property type="project" value="InterPro"/>
</dbReference>
<reference evidence="14" key="1">
    <citation type="submission" date="2014-06" db="EMBL/GenBank/DDBJ databases">
        <authorList>
            <person name="Winans N.J."/>
            <person name="Newell P.D."/>
            <person name="Douglas A.E."/>
        </authorList>
    </citation>
    <scope>NUCLEOTIDE SEQUENCE [LARGE SCALE GENOMIC DNA]</scope>
</reference>
<dbReference type="GO" id="GO:0016020">
    <property type="term" value="C:membrane"/>
    <property type="evidence" value="ECO:0007669"/>
    <property type="project" value="UniProtKB-SubCell"/>
</dbReference>
<evidence type="ECO:0000256" key="6">
    <source>
        <dbReference type="ARBA" id="ARBA00022801"/>
    </source>
</evidence>
<dbReference type="GO" id="GO:0006508">
    <property type="term" value="P:proteolysis"/>
    <property type="evidence" value="ECO:0007669"/>
    <property type="project" value="UniProtKB-KW"/>
</dbReference>
<evidence type="ECO:0000313" key="14">
    <source>
        <dbReference type="Proteomes" id="UP000194931"/>
    </source>
</evidence>
<dbReference type="NCBIfam" id="TIGR00054">
    <property type="entry name" value="RIP metalloprotease RseP"/>
    <property type="match status" value="1"/>
</dbReference>
<dbReference type="InterPro" id="IPR036034">
    <property type="entry name" value="PDZ_sf"/>
</dbReference>
<dbReference type="SMART" id="SM00228">
    <property type="entry name" value="PDZ"/>
    <property type="match status" value="1"/>
</dbReference>
<comment type="similarity">
    <text evidence="3 11">Belongs to the peptidase M50B family.</text>
</comment>
<keyword evidence="14" id="KW-1185">Reference proteome</keyword>
<keyword evidence="7 11" id="KW-0862">Zinc</keyword>
<evidence type="ECO:0000256" key="1">
    <source>
        <dbReference type="ARBA" id="ARBA00001947"/>
    </source>
</evidence>
<accession>A0A252BXD1</accession>
<protein>
    <recommendedName>
        <fullName evidence="11">Zinc metalloprotease</fullName>
        <ecNumber evidence="11">3.4.24.-</ecNumber>
    </recommendedName>
</protein>
<dbReference type="Proteomes" id="UP000194931">
    <property type="component" value="Unassembled WGS sequence"/>
</dbReference>
<dbReference type="InterPro" id="IPR008915">
    <property type="entry name" value="Peptidase_M50"/>
</dbReference>
<sequence>MMIHDYLRTLISFVFVLGVLVTFHELGHYLAARWRGVHVEVFSLGFGPALFKWQDRSGTEWRICPIPLGGYVRPHGFDDPEDATPEQKAAWIPGRTFHDKSVWSRAIVILAGPVFNFILAFALFVLLFATAGQPHVRNEVSSVMPGSAAQSAALQKGDVILRIGTHDVSSVEDAQATVAQEPGQKTTLLVQRNGQQMDIPITIGTTQDSHAGGAARGLLGVVFAVEPGKALPLPQAIGAGAQATWKTVTQTLNGVWQIFSGQHTARDLGGPLKIAQLSGQVAQYGFASLLSFMALLSVNLGLINLFPVPLLDGGRLVFYAIEAIRGRPVSKRVQEVSFQTGFALLAGLFLFSTFNDLSSFGLFRWVASLAG</sequence>
<evidence type="ECO:0000256" key="9">
    <source>
        <dbReference type="ARBA" id="ARBA00023049"/>
    </source>
</evidence>
<dbReference type="Pfam" id="PF02163">
    <property type="entry name" value="Peptidase_M50"/>
    <property type="match status" value="1"/>
</dbReference>
<dbReference type="AlphaFoldDB" id="A0A252BXD1"/>
<gene>
    <name evidence="13" type="ORF">HK26_07630</name>
</gene>
<dbReference type="PROSITE" id="PS50106">
    <property type="entry name" value="PDZ"/>
    <property type="match status" value="1"/>
</dbReference>
<organism evidence="13 14">
    <name type="scientific">Acetobacter okinawensis</name>
    <dbReference type="NCBI Taxonomy" id="1076594"/>
    <lineage>
        <taxon>Bacteria</taxon>
        <taxon>Pseudomonadati</taxon>
        <taxon>Pseudomonadota</taxon>
        <taxon>Alphaproteobacteria</taxon>
        <taxon>Acetobacterales</taxon>
        <taxon>Acetobacteraceae</taxon>
        <taxon>Acetobacter</taxon>
    </lineage>
</organism>
<dbReference type="RefSeq" id="WP_086638372.1">
    <property type="nucleotide sequence ID" value="NZ_JOPJ01000004.1"/>
</dbReference>
<keyword evidence="9 11" id="KW-0482">Metalloprotease</keyword>
<evidence type="ECO:0000256" key="2">
    <source>
        <dbReference type="ARBA" id="ARBA00004141"/>
    </source>
</evidence>
<keyword evidence="4 13" id="KW-0645">Protease</keyword>
<feature type="transmembrane region" description="Helical" evidence="11">
    <location>
        <begin position="107"/>
        <end position="129"/>
    </location>
</feature>
<comment type="subcellular location">
    <subcellularLocation>
        <location evidence="2">Membrane</location>
        <topology evidence="2">Multi-pass membrane protein</topology>
    </subcellularLocation>
</comment>
<keyword evidence="6 11" id="KW-0378">Hydrolase</keyword>
<dbReference type="InterPro" id="IPR041489">
    <property type="entry name" value="PDZ_6"/>
</dbReference>
<evidence type="ECO:0000256" key="7">
    <source>
        <dbReference type="ARBA" id="ARBA00022833"/>
    </source>
</evidence>
<proteinExistence type="inferred from homology"/>
<keyword evidence="5 11" id="KW-0812">Transmembrane</keyword>
<keyword evidence="10 11" id="KW-0472">Membrane</keyword>
<keyword evidence="11" id="KW-0479">Metal-binding</keyword>
<dbReference type="EMBL" id="JOPJ01000004">
    <property type="protein sequence ID" value="OUJ13614.1"/>
    <property type="molecule type" value="Genomic_DNA"/>
</dbReference>
<dbReference type="EC" id="3.4.24.-" evidence="11"/>
<dbReference type="STRING" id="1236501.GCA_000613865_02501"/>
<feature type="transmembrane region" description="Helical" evidence="11">
    <location>
        <begin position="6"/>
        <end position="26"/>
    </location>
</feature>
<evidence type="ECO:0000313" key="13">
    <source>
        <dbReference type="EMBL" id="OUJ13614.1"/>
    </source>
</evidence>
<dbReference type="InterPro" id="IPR001478">
    <property type="entry name" value="PDZ"/>
</dbReference>
<evidence type="ECO:0000256" key="11">
    <source>
        <dbReference type="RuleBase" id="RU362031"/>
    </source>
</evidence>
<feature type="domain" description="PDZ" evidence="12">
    <location>
        <begin position="140"/>
        <end position="194"/>
    </location>
</feature>
<evidence type="ECO:0000256" key="10">
    <source>
        <dbReference type="ARBA" id="ARBA00023136"/>
    </source>
</evidence>
<dbReference type="PANTHER" id="PTHR42837">
    <property type="entry name" value="REGULATOR OF SIGMA-E PROTEASE RSEP"/>
    <property type="match status" value="1"/>
</dbReference>
<feature type="transmembrane region" description="Helical" evidence="11">
    <location>
        <begin position="336"/>
        <end position="354"/>
    </location>
</feature>
<dbReference type="CDD" id="cd06163">
    <property type="entry name" value="S2P-M50_PDZ_RseP-like"/>
    <property type="match status" value="1"/>
</dbReference>
<name>A0A252BXD1_9PROT</name>
<comment type="caution">
    <text evidence="13">The sequence shown here is derived from an EMBL/GenBank/DDBJ whole genome shotgun (WGS) entry which is preliminary data.</text>
</comment>
<dbReference type="OrthoDB" id="9782003at2"/>
<dbReference type="SUPFAM" id="SSF50156">
    <property type="entry name" value="PDZ domain-like"/>
    <property type="match status" value="1"/>
</dbReference>
<keyword evidence="8 11" id="KW-1133">Transmembrane helix</keyword>